<evidence type="ECO:0000256" key="2">
    <source>
        <dbReference type="SAM" id="SignalP"/>
    </source>
</evidence>
<feature type="chain" id="PRO_5015431633" description="Pyrrolidone-carboxylate peptidase" evidence="2">
    <location>
        <begin position="33"/>
        <end position="429"/>
    </location>
</feature>
<evidence type="ECO:0000256" key="1">
    <source>
        <dbReference type="SAM" id="MobiDB-lite"/>
    </source>
</evidence>
<evidence type="ECO:0000313" key="3">
    <source>
        <dbReference type="EMBL" id="PRX97746.1"/>
    </source>
</evidence>
<protein>
    <recommendedName>
        <fullName evidence="5">Pyrrolidone-carboxylate peptidase</fullName>
    </recommendedName>
</protein>
<evidence type="ECO:0000313" key="4">
    <source>
        <dbReference type="Proteomes" id="UP000237846"/>
    </source>
</evidence>
<keyword evidence="2" id="KW-0732">Signal</keyword>
<dbReference type="RefSeq" id="WP_211302922.1">
    <property type="nucleotide sequence ID" value="NZ_PVZC01000005.1"/>
</dbReference>
<dbReference type="AlphaFoldDB" id="A0A2T0Q1S0"/>
<dbReference type="InterPro" id="IPR036440">
    <property type="entry name" value="Peptidase_C15-like_sf"/>
</dbReference>
<feature type="region of interest" description="Disordered" evidence="1">
    <location>
        <begin position="337"/>
        <end position="360"/>
    </location>
</feature>
<evidence type="ECO:0008006" key="5">
    <source>
        <dbReference type="Google" id="ProtNLM"/>
    </source>
</evidence>
<name>A0A2T0Q1S0_9ACTN</name>
<comment type="caution">
    <text evidence="3">The sequence shown here is derived from an EMBL/GenBank/DDBJ whole genome shotgun (WGS) entry which is preliminary data.</text>
</comment>
<dbReference type="Gene3D" id="3.40.630.20">
    <property type="entry name" value="Peptidase C15, pyroglutamyl peptidase I-like"/>
    <property type="match status" value="1"/>
</dbReference>
<proteinExistence type="predicted"/>
<dbReference type="Proteomes" id="UP000237846">
    <property type="component" value="Unassembled WGS sequence"/>
</dbReference>
<gene>
    <name evidence="3" type="ORF">CLV72_10596</name>
</gene>
<feature type="signal peptide" evidence="2">
    <location>
        <begin position="1"/>
        <end position="32"/>
    </location>
</feature>
<keyword evidence="4" id="KW-1185">Reference proteome</keyword>
<accession>A0A2T0Q1S0</accession>
<organism evidence="3 4">
    <name type="scientific">Allonocardiopsis opalescens</name>
    <dbReference type="NCBI Taxonomy" id="1144618"/>
    <lineage>
        <taxon>Bacteria</taxon>
        <taxon>Bacillati</taxon>
        <taxon>Actinomycetota</taxon>
        <taxon>Actinomycetes</taxon>
        <taxon>Streptosporangiales</taxon>
        <taxon>Allonocardiopsis</taxon>
    </lineage>
</organism>
<dbReference type="SUPFAM" id="SSF53182">
    <property type="entry name" value="Pyrrolidone carboxyl peptidase (pyroglutamate aminopeptidase)"/>
    <property type="match status" value="1"/>
</dbReference>
<dbReference type="EMBL" id="PVZC01000005">
    <property type="protein sequence ID" value="PRX97746.1"/>
    <property type="molecule type" value="Genomic_DNA"/>
</dbReference>
<reference evidence="3 4" key="1">
    <citation type="submission" date="2018-03" db="EMBL/GenBank/DDBJ databases">
        <title>Genomic Encyclopedia of Archaeal and Bacterial Type Strains, Phase II (KMG-II): from individual species to whole genera.</title>
        <authorList>
            <person name="Goeker M."/>
        </authorList>
    </citation>
    <scope>NUCLEOTIDE SEQUENCE [LARGE SCALE GENOMIC DNA]</scope>
    <source>
        <strain evidence="3 4">DSM 45601</strain>
    </source>
</reference>
<sequence>MAILAGGGLRRAVGAGGLVGALLLTAPGTAAAHPAGGGAACTEPGAAVTVEEARRTGPVPQEILARSGFAERAAAFASALCGADSPAQAQRLVERHGERLWEAAVDRVRGRGPAGGDLSRGDDRPLYWARLEMTAALRQWRPEFALSDGARAELIAGLERHSRGQESMRTPAGADVTRMIVTGFDPFQLDGDIRRSNPSGAAALALDGVRLDTPSGPVVVQTALFPVRWRDFADGMVERALLPHYGRRGADLVVTVSQGRDGRFDIERYNGAWRGGSPDNENAGTAETVPIPGGVPTVEPQPQWTETTLPYQEILAAGTGPFPVYDNTQVTEIPAGQTAPVMRPDGPTPGSTARSGGGGNYLSNEIAYRNTLLRDALDRGDVAAGHVHTPILFFGAGNTTEVTDPEFERNREEITAQVRAIAAAAAAAG</sequence>